<reference evidence="1 2" key="2">
    <citation type="journal article" date="2016" name="Int. J. Syst. Evol. Microbiol.">
        <title>Vitellibacter aquimaris sp. nov., a marine bacterium isolated from seawater.</title>
        <authorList>
            <person name="Thevarajoo S."/>
            <person name="Selvaratnam C."/>
            <person name="Goh K.M."/>
            <person name="Hong K.W."/>
            <person name="Chan X.Y."/>
            <person name="Chan K.G."/>
            <person name="Chong C.S."/>
        </authorList>
    </citation>
    <scope>NUCLEOTIDE SEQUENCE [LARGE SCALE GENOMIC DNA]</scope>
    <source>
        <strain evidence="1 2">D-24</strain>
    </source>
</reference>
<name>A0A137RGL1_9FLAO</name>
<organism evidence="1 2">
    <name type="scientific">Aequorivita aquimaris</name>
    <dbReference type="NCBI Taxonomy" id="1548749"/>
    <lineage>
        <taxon>Bacteria</taxon>
        <taxon>Pseudomonadati</taxon>
        <taxon>Bacteroidota</taxon>
        <taxon>Flavobacteriia</taxon>
        <taxon>Flavobacteriales</taxon>
        <taxon>Flavobacteriaceae</taxon>
        <taxon>Aequorivita</taxon>
    </lineage>
</organism>
<sequence>MEQGKERDLVLERIFQFFDEISIRYIFTEIETETFLPGIQIKNGVLQIDLQKLKYPGDLVHEAGHIAVTKSEERNGLNDNVIENNAEKAGDEIAVLLWSYAAAKKIGLAPEIVFHEDGYKGEAIWLREQFEGKNYIGLPLLQWMGLTDVEGKDAFPKMKAWLRE</sequence>
<gene>
    <name evidence="1" type="ORF">LS48_11225</name>
</gene>
<comment type="caution">
    <text evidence="1">The sequence shown here is derived from an EMBL/GenBank/DDBJ whole genome shotgun (WGS) entry which is preliminary data.</text>
</comment>
<dbReference type="EMBL" id="JRWG01000006">
    <property type="protein sequence ID" value="KXN98638.1"/>
    <property type="molecule type" value="Genomic_DNA"/>
</dbReference>
<evidence type="ECO:0000313" key="1">
    <source>
        <dbReference type="EMBL" id="KXN98638.1"/>
    </source>
</evidence>
<evidence type="ECO:0000313" key="2">
    <source>
        <dbReference type="Proteomes" id="UP000070138"/>
    </source>
</evidence>
<dbReference type="PATRIC" id="fig|1548749.3.peg.2354"/>
<dbReference type="AlphaFoldDB" id="A0A137RGL1"/>
<protein>
    <recommendedName>
        <fullName evidence="3">IrrE N-terminal-like domain-containing protein</fullName>
    </recommendedName>
</protein>
<keyword evidence="2" id="KW-1185">Reference proteome</keyword>
<dbReference type="OrthoDB" id="1441538at2"/>
<proteinExistence type="predicted"/>
<evidence type="ECO:0008006" key="3">
    <source>
        <dbReference type="Google" id="ProtNLM"/>
    </source>
</evidence>
<dbReference type="RefSeq" id="WP_062622606.1">
    <property type="nucleotide sequence ID" value="NZ_JRWG01000006.1"/>
</dbReference>
<dbReference type="STRING" id="1548749.LS48_11225"/>
<accession>A0A137RGL1</accession>
<reference evidence="2" key="1">
    <citation type="submission" date="2014-10" db="EMBL/GenBank/DDBJ databases">
        <title>Genome sequencing of Vitellibacter sp. D-24.</title>
        <authorList>
            <person name="Thevarajoo S."/>
            <person name="Selvaratnam C."/>
            <person name="Goh K.M."/>
            <person name="Chong C.S."/>
        </authorList>
    </citation>
    <scope>NUCLEOTIDE SEQUENCE [LARGE SCALE GENOMIC DNA]</scope>
    <source>
        <strain evidence="2">D-24</strain>
    </source>
</reference>
<dbReference type="Proteomes" id="UP000070138">
    <property type="component" value="Unassembled WGS sequence"/>
</dbReference>